<dbReference type="InterPro" id="IPR017972">
    <property type="entry name" value="Cyt_P450_CS"/>
</dbReference>
<evidence type="ECO:0000256" key="9">
    <source>
        <dbReference type="ARBA" id="ARBA00023002"/>
    </source>
</evidence>
<dbReference type="GO" id="GO:0004497">
    <property type="term" value="F:monooxygenase activity"/>
    <property type="evidence" value="ECO:0007669"/>
    <property type="project" value="UniProtKB-KW"/>
</dbReference>
<keyword evidence="11 14" id="KW-0503">Monooxygenase</keyword>
<sequence>MTTLALASGLTYLFSGVLLVCLFVSYARKRPRYPPGPKGLPLIRNLLDIPADYPWITYRDLAEKYNSDILHFEVFGSHLVVLNSAEATRQILEKQSSITSDRAHSVMLNELSGWDTDRTVTFMEYGDSWRRHRKLFQEHFRQQAIPRYHHAQTKGVNRLLKSLLDTPEKFSAHIRFMSAYTITEVVFGKEVEPDDPSIEVVDDGMHTLNELLNAGVFLVDIFPLLRYVPSWLPGASFKRLAGKWKKAVDDMYTIPYNNYKATLGEGDANTCLLATAMADKVDQDDARVVDHDLMCLAGTTFGAGYDTTATALGIFIMVMAVHPEAQISIHEELDRVLHRDRLPAMEDRKELPRTTALMYETFRWHLPLPLGVPHQTTAAIHYNGYFIPQGTNIVANSWAILRDEGLYPDPETFRPERWLNADGSLRNDMRFPVEMFGYGRRICVGRHFAEDIVWLAIASILAVYKIEPPVDENGTVRALEADFTPRLFSAPKPFKCRFTPRFPGAESLIRASV</sequence>
<organism evidence="15">
    <name type="scientific">Phanerodontia chrysosporium</name>
    <name type="common">White-rot fungus</name>
    <name type="synonym">Sporotrichum pruinosum</name>
    <dbReference type="NCBI Taxonomy" id="2822231"/>
    <lineage>
        <taxon>Eukaryota</taxon>
        <taxon>Fungi</taxon>
        <taxon>Dikarya</taxon>
        <taxon>Basidiomycota</taxon>
        <taxon>Agaricomycotina</taxon>
        <taxon>Agaricomycetes</taxon>
        <taxon>Polyporales</taxon>
        <taxon>Phanerochaetaceae</taxon>
        <taxon>Phanerodontia</taxon>
    </lineage>
</organism>
<evidence type="ECO:0000256" key="14">
    <source>
        <dbReference type="RuleBase" id="RU000461"/>
    </source>
</evidence>
<dbReference type="VEuPathDB" id="FungiDB:AGR57_8425"/>
<dbReference type="InterPro" id="IPR036396">
    <property type="entry name" value="Cyt_P450_sf"/>
</dbReference>
<comment type="similarity">
    <text evidence="4 14">Belongs to the cytochrome P450 family.</text>
</comment>
<dbReference type="GO" id="GO:0016020">
    <property type="term" value="C:membrane"/>
    <property type="evidence" value="ECO:0007669"/>
    <property type="project" value="UniProtKB-SubCell"/>
</dbReference>
<accession>G5EJN3</accession>
<dbReference type="InterPro" id="IPR001128">
    <property type="entry name" value="Cyt_P450"/>
</dbReference>
<comment type="pathway">
    <text evidence="3">Secondary metabolite biosynthesis.</text>
</comment>
<evidence type="ECO:0000256" key="13">
    <source>
        <dbReference type="PIRSR" id="PIRSR602401-1"/>
    </source>
</evidence>
<dbReference type="InterPro" id="IPR002401">
    <property type="entry name" value="Cyt_P450_E_grp-I"/>
</dbReference>
<dbReference type="Gene3D" id="1.10.630.10">
    <property type="entry name" value="Cytochrome P450"/>
    <property type="match status" value="1"/>
</dbReference>
<comment type="subcellular location">
    <subcellularLocation>
        <location evidence="2">Membrane</location>
        <topology evidence="2">Single-pass membrane protein</topology>
    </subcellularLocation>
</comment>
<dbReference type="PRINTS" id="PR00463">
    <property type="entry name" value="EP450I"/>
</dbReference>
<dbReference type="EMBL" id="AB597808">
    <property type="protein sequence ID" value="BAL05095.1"/>
    <property type="molecule type" value="mRNA"/>
</dbReference>
<evidence type="ECO:0000256" key="1">
    <source>
        <dbReference type="ARBA" id="ARBA00001971"/>
    </source>
</evidence>
<dbReference type="PROSITE" id="PS00086">
    <property type="entry name" value="CYTOCHROME_P450"/>
    <property type="match status" value="1"/>
</dbReference>
<evidence type="ECO:0000256" key="7">
    <source>
        <dbReference type="ARBA" id="ARBA00022723"/>
    </source>
</evidence>
<dbReference type="CDD" id="cd11065">
    <property type="entry name" value="CYP64-like"/>
    <property type="match status" value="1"/>
</dbReference>
<dbReference type="AlphaFoldDB" id="G5EJN3"/>
<keyword evidence="6" id="KW-0812">Transmembrane</keyword>
<evidence type="ECO:0000256" key="8">
    <source>
        <dbReference type="ARBA" id="ARBA00022989"/>
    </source>
</evidence>
<keyword evidence="5 13" id="KW-0349">Heme</keyword>
<comment type="cofactor">
    <cofactor evidence="1 13">
        <name>heme</name>
        <dbReference type="ChEBI" id="CHEBI:30413"/>
    </cofactor>
</comment>
<evidence type="ECO:0000256" key="5">
    <source>
        <dbReference type="ARBA" id="ARBA00022617"/>
    </source>
</evidence>
<keyword evidence="7 13" id="KW-0479">Metal-binding</keyword>
<keyword evidence="10 13" id="KW-0408">Iron</keyword>
<evidence type="ECO:0000256" key="11">
    <source>
        <dbReference type="ARBA" id="ARBA00023033"/>
    </source>
</evidence>
<dbReference type="GO" id="GO:0005506">
    <property type="term" value="F:iron ion binding"/>
    <property type="evidence" value="ECO:0007669"/>
    <property type="project" value="InterPro"/>
</dbReference>
<dbReference type="PANTHER" id="PTHR46300:SF7">
    <property type="entry name" value="P450, PUTATIVE (EUROFUNG)-RELATED"/>
    <property type="match status" value="1"/>
</dbReference>
<evidence type="ECO:0000256" key="10">
    <source>
        <dbReference type="ARBA" id="ARBA00023004"/>
    </source>
</evidence>
<name>G5EJN3_PHACH</name>
<evidence type="ECO:0000256" key="2">
    <source>
        <dbReference type="ARBA" id="ARBA00004167"/>
    </source>
</evidence>
<proteinExistence type="evidence at transcript level"/>
<keyword evidence="9 14" id="KW-0560">Oxidoreductase</keyword>
<keyword evidence="8" id="KW-1133">Transmembrane helix</keyword>
<dbReference type="Pfam" id="PF00067">
    <property type="entry name" value="p450"/>
    <property type="match status" value="1"/>
</dbReference>
<reference evidence="15" key="1">
    <citation type="submission" date="2010-10" db="EMBL/GenBank/DDBJ databases">
        <title>Phanerochaete chrysosporium cytochrome P450.</title>
        <authorList>
            <person name="Hirosue S."/>
            <person name="Hiratsuka N."/>
            <person name="Ichinose H."/>
            <person name="Wariishi H."/>
        </authorList>
    </citation>
    <scope>NUCLEOTIDE SEQUENCE</scope>
    <source>
        <strain evidence="15">ATCC 34541</strain>
    </source>
</reference>
<feature type="binding site" description="axial binding residue" evidence="13">
    <location>
        <position position="443"/>
    </location>
    <ligand>
        <name>heme</name>
        <dbReference type="ChEBI" id="CHEBI:30413"/>
    </ligand>
    <ligandPart>
        <name>Fe</name>
        <dbReference type="ChEBI" id="CHEBI:18248"/>
    </ligandPart>
</feature>
<evidence type="ECO:0000256" key="3">
    <source>
        <dbReference type="ARBA" id="ARBA00005179"/>
    </source>
</evidence>
<gene>
    <name evidence="15" type="primary">PcCYP_16c</name>
</gene>
<evidence type="ECO:0000256" key="4">
    <source>
        <dbReference type="ARBA" id="ARBA00010617"/>
    </source>
</evidence>
<keyword evidence="12" id="KW-0472">Membrane</keyword>
<dbReference type="InterPro" id="IPR050364">
    <property type="entry name" value="Cytochrome_P450_fung"/>
</dbReference>
<evidence type="ECO:0000256" key="12">
    <source>
        <dbReference type="ARBA" id="ARBA00023136"/>
    </source>
</evidence>
<dbReference type="SUPFAM" id="SSF48264">
    <property type="entry name" value="Cytochrome P450"/>
    <property type="match status" value="1"/>
</dbReference>
<evidence type="ECO:0000256" key="6">
    <source>
        <dbReference type="ARBA" id="ARBA00022692"/>
    </source>
</evidence>
<evidence type="ECO:0000313" key="15">
    <source>
        <dbReference type="EMBL" id="BAL05095.1"/>
    </source>
</evidence>
<dbReference type="PANTHER" id="PTHR46300">
    <property type="entry name" value="P450, PUTATIVE (EUROFUNG)-RELATED-RELATED"/>
    <property type="match status" value="1"/>
</dbReference>
<protein>
    <submittedName>
        <fullName evidence="15">Cytochrome P450</fullName>
    </submittedName>
</protein>
<dbReference type="GO" id="GO:0016705">
    <property type="term" value="F:oxidoreductase activity, acting on paired donors, with incorporation or reduction of molecular oxygen"/>
    <property type="evidence" value="ECO:0007669"/>
    <property type="project" value="InterPro"/>
</dbReference>
<dbReference type="GO" id="GO:0020037">
    <property type="term" value="F:heme binding"/>
    <property type="evidence" value="ECO:0007669"/>
    <property type="project" value="InterPro"/>
</dbReference>